<evidence type="ECO:0000313" key="4">
    <source>
        <dbReference type="EMBL" id="MBW6529886.1"/>
    </source>
</evidence>
<evidence type="ECO:0000256" key="3">
    <source>
        <dbReference type="ARBA" id="ARBA00022842"/>
    </source>
</evidence>
<dbReference type="PANTHER" id="PTHR46470">
    <property type="entry name" value="N-ACYLNEURAMINATE-9-PHOSPHATASE"/>
    <property type="match status" value="1"/>
</dbReference>
<dbReference type="EMBL" id="JAHXZN010000001">
    <property type="protein sequence ID" value="MBW6529886.1"/>
    <property type="molecule type" value="Genomic_DNA"/>
</dbReference>
<accession>A0ABS7BJU8</accession>
<dbReference type="InterPro" id="IPR051400">
    <property type="entry name" value="HAD-like_hydrolase"/>
</dbReference>
<reference evidence="4 5" key="1">
    <citation type="submission" date="2021-07" db="EMBL/GenBank/DDBJ databases">
        <title>Sphingomonas sp.</title>
        <authorList>
            <person name="Feng G."/>
            <person name="Li J."/>
            <person name="Pan M."/>
        </authorList>
    </citation>
    <scope>NUCLEOTIDE SEQUENCE [LARGE SCALE GENOMIC DNA]</scope>
    <source>
        <strain evidence="4 5">RRHST34</strain>
    </source>
</reference>
<evidence type="ECO:0000313" key="5">
    <source>
        <dbReference type="Proteomes" id="UP000759103"/>
    </source>
</evidence>
<dbReference type="SUPFAM" id="SSF56784">
    <property type="entry name" value="HAD-like"/>
    <property type="match status" value="1"/>
</dbReference>
<keyword evidence="5" id="KW-1185">Reference proteome</keyword>
<sequence>MPSSSELPAPERVMVFDLDDTLYLERDYVVSGLTAAGDWARARLGLDRLGPLMRERFEAGARQRIFDDSLAALGQTATPALVARLLAVYRQHRPRIALATDATRYLDRRDAGTAVAIVTDGFLDAQRRKLRALDLFRRGVRQAVCTDRWGRAAWKPSRRAFDHLEAAFGLSGASFTYVADNPSKDFVAPRQLGWHTVRIVRAGGLHAEVRAASAGDEADRIIESLDSLD</sequence>
<name>A0ABS7BJU8_9SPHN</name>
<dbReference type="GO" id="GO:0016787">
    <property type="term" value="F:hydrolase activity"/>
    <property type="evidence" value="ECO:0007669"/>
    <property type="project" value="UniProtKB-KW"/>
</dbReference>
<evidence type="ECO:0000256" key="2">
    <source>
        <dbReference type="ARBA" id="ARBA00022801"/>
    </source>
</evidence>
<keyword evidence="2 4" id="KW-0378">Hydrolase</keyword>
<protein>
    <submittedName>
        <fullName evidence="4">HAD family hydrolase</fullName>
    </submittedName>
</protein>
<evidence type="ECO:0000256" key="1">
    <source>
        <dbReference type="ARBA" id="ARBA00022723"/>
    </source>
</evidence>
<dbReference type="PANTHER" id="PTHR46470:SF2">
    <property type="entry name" value="GLYCERALDEHYDE 3-PHOSPHATE PHOSPHATASE"/>
    <property type="match status" value="1"/>
</dbReference>
<keyword evidence="3" id="KW-0460">Magnesium</keyword>
<comment type="caution">
    <text evidence="4">The sequence shown here is derived from an EMBL/GenBank/DDBJ whole genome shotgun (WGS) entry which is preliminary data.</text>
</comment>
<dbReference type="Gene3D" id="3.40.50.1000">
    <property type="entry name" value="HAD superfamily/HAD-like"/>
    <property type="match status" value="1"/>
</dbReference>
<proteinExistence type="predicted"/>
<organism evidence="4 5">
    <name type="scientific">Sphingomonas citri</name>
    <dbReference type="NCBI Taxonomy" id="2862499"/>
    <lineage>
        <taxon>Bacteria</taxon>
        <taxon>Pseudomonadati</taxon>
        <taxon>Pseudomonadota</taxon>
        <taxon>Alphaproteobacteria</taxon>
        <taxon>Sphingomonadales</taxon>
        <taxon>Sphingomonadaceae</taxon>
        <taxon>Sphingomonas</taxon>
    </lineage>
</organism>
<dbReference type="InterPro" id="IPR023214">
    <property type="entry name" value="HAD_sf"/>
</dbReference>
<dbReference type="Gene3D" id="1.10.150.520">
    <property type="match status" value="1"/>
</dbReference>
<gene>
    <name evidence="4" type="ORF">KZ820_03995</name>
</gene>
<dbReference type="Proteomes" id="UP000759103">
    <property type="component" value="Unassembled WGS sequence"/>
</dbReference>
<keyword evidence="1" id="KW-0479">Metal-binding</keyword>
<dbReference type="Pfam" id="PF00702">
    <property type="entry name" value="Hydrolase"/>
    <property type="match status" value="1"/>
</dbReference>
<dbReference type="InterPro" id="IPR036412">
    <property type="entry name" value="HAD-like_sf"/>
</dbReference>